<name>A0A0R1MDC4_9LACO</name>
<dbReference type="Pfam" id="PF01938">
    <property type="entry name" value="TRAM"/>
    <property type="match status" value="1"/>
</dbReference>
<evidence type="ECO:0000256" key="2">
    <source>
        <dbReference type="ARBA" id="ARBA00022679"/>
    </source>
</evidence>
<dbReference type="RefSeq" id="WP_057895322.1">
    <property type="nucleotide sequence ID" value="NZ_AZEH01000019.1"/>
</dbReference>
<dbReference type="SUPFAM" id="SSF50249">
    <property type="entry name" value="Nucleic acid-binding proteins"/>
    <property type="match status" value="1"/>
</dbReference>
<dbReference type="InterPro" id="IPR012340">
    <property type="entry name" value="NA-bd_OB-fold"/>
</dbReference>
<protein>
    <submittedName>
        <fullName evidence="7">tRNA (Uracil-5-)-methyltransferase</fullName>
    </submittedName>
</protein>
<evidence type="ECO:0000259" key="6">
    <source>
        <dbReference type="PROSITE" id="PS50926"/>
    </source>
</evidence>
<comment type="similarity">
    <text evidence="4">Belongs to the class I-like SAM-binding methyltransferase superfamily. RNA M5U methyltransferase family.</text>
</comment>
<dbReference type="CDD" id="cd02440">
    <property type="entry name" value="AdoMet_MTases"/>
    <property type="match status" value="1"/>
</dbReference>
<keyword evidence="3 4" id="KW-0949">S-adenosyl-L-methionine</keyword>
<feature type="domain" description="TRAM" evidence="6">
    <location>
        <begin position="13"/>
        <end position="71"/>
    </location>
</feature>
<dbReference type="GO" id="GO:0070041">
    <property type="term" value="F:rRNA (uridine-C5-)-methyltransferase activity"/>
    <property type="evidence" value="ECO:0007669"/>
    <property type="project" value="TreeGrafter"/>
</dbReference>
<accession>A0A0R1MDC4</accession>
<dbReference type="Gene3D" id="3.40.50.150">
    <property type="entry name" value="Vaccinia Virus protein VP39"/>
    <property type="match status" value="1"/>
</dbReference>
<dbReference type="NCBIfam" id="TIGR00479">
    <property type="entry name" value="rumA"/>
    <property type="match status" value="1"/>
</dbReference>
<dbReference type="PROSITE" id="PS50926">
    <property type="entry name" value="TRAM"/>
    <property type="match status" value="1"/>
</dbReference>
<feature type="binding site" evidence="4">
    <location>
        <position position="346"/>
    </location>
    <ligand>
        <name>S-adenosyl-L-methionine</name>
        <dbReference type="ChEBI" id="CHEBI:59789"/>
    </ligand>
</feature>
<dbReference type="InterPro" id="IPR002792">
    <property type="entry name" value="TRAM_dom"/>
</dbReference>
<dbReference type="OrthoDB" id="9804590at2"/>
<dbReference type="PROSITE" id="PS01230">
    <property type="entry name" value="TRMA_1"/>
    <property type="match status" value="1"/>
</dbReference>
<feature type="binding site" evidence="4">
    <location>
        <position position="325"/>
    </location>
    <ligand>
        <name>S-adenosyl-L-methionine</name>
        <dbReference type="ChEBI" id="CHEBI:59789"/>
    </ligand>
</feature>
<organism evidence="7 8">
    <name type="scientific">Liquorilactobacillus oeni DSM 19972</name>
    <dbReference type="NCBI Taxonomy" id="1423777"/>
    <lineage>
        <taxon>Bacteria</taxon>
        <taxon>Bacillati</taxon>
        <taxon>Bacillota</taxon>
        <taxon>Bacilli</taxon>
        <taxon>Lactobacillales</taxon>
        <taxon>Lactobacillaceae</taxon>
        <taxon>Liquorilactobacillus</taxon>
    </lineage>
</organism>
<dbReference type="GO" id="GO:0070475">
    <property type="term" value="P:rRNA base methylation"/>
    <property type="evidence" value="ECO:0007669"/>
    <property type="project" value="TreeGrafter"/>
</dbReference>
<feature type="active site" evidence="5">
    <location>
        <position position="421"/>
    </location>
</feature>
<keyword evidence="1 4" id="KW-0489">Methyltransferase</keyword>
<sequence>MRQEKRKKQVGVVLLPGQRFPLTIKRLGINGEGIGYFKHKVVFVPNALPNEEIVAEAIKNNPHFALARVHKFRKKSPDRVEKKDNYDVGGIELEHLVYEKQLEFKRDVILQSLEKFKPKGYRSFSLKATIGMENPYGYRNKAQFQVRMDRHGEVVAGLYKRGTHQLVALPTFSTQRPLTMKIINTVCKLLKEFEVPIYNEKQSSGIIKTLVVRESFLNGQAQLVFITNSSKFPHKRLLIEKLLQKIPQLVSILQNINDKKESLIWGKQTKLLAGQDFIMDKIGTVKFKLSARAFFQLNPFQTKVMYQKVAEALALTPSETLIDAYCGVGTIGLFAADNVKEVRGMDITAAAIEDAKENARLNQRTNTWYECGKAEEVIPRWLKEGFVADALVVDPPRTGLDQVLLKTILKVQPKKFVYVSCNPSTLARDLKELVKVYRVEYIQPIDMFPQTARCEAVVKLGL</sequence>
<dbReference type="FunFam" id="3.40.50.150:FF:000009">
    <property type="entry name" value="23S rRNA (Uracil(1939)-C(5))-methyltransferase RlmD"/>
    <property type="match status" value="1"/>
</dbReference>
<feature type="binding site" evidence="4">
    <location>
        <position position="394"/>
    </location>
    <ligand>
        <name>S-adenosyl-L-methionine</name>
        <dbReference type="ChEBI" id="CHEBI:59789"/>
    </ligand>
</feature>
<feature type="binding site" evidence="4">
    <location>
        <position position="296"/>
    </location>
    <ligand>
        <name>S-adenosyl-L-methionine</name>
        <dbReference type="ChEBI" id="CHEBI:59789"/>
    </ligand>
</feature>
<reference evidence="7 8" key="1">
    <citation type="journal article" date="2015" name="Genome Announc.">
        <title>Expanding the biotechnology potential of lactobacilli through comparative genomics of 213 strains and associated genera.</title>
        <authorList>
            <person name="Sun Z."/>
            <person name="Harris H.M."/>
            <person name="McCann A."/>
            <person name="Guo C."/>
            <person name="Argimon S."/>
            <person name="Zhang W."/>
            <person name="Yang X."/>
            <person name="Jeffery I.B."/>
            <person name="Cooney J.C."/>
            <person name="Kagawa T.F."/>
            <person name="Liu W."/>
            <person name="Song Y."/>
            <person name="Salvetti E."/>
            <person name="Wrobel A."/>
            <person name="Rasinkangas P."/>
            <person name="Parkhill J."/>
            <person name="Rea M.C."/>
            <person name="O'Sullivan O."/>
            <person name="Ritari J."/>
            <person name="Douillard F.P."/>
            <person name="Paul Ross R."/>
            <person name="Yang R."/>
            <person name="Briner A.E."/>
            <person name="Felis G.E."/>
            <person name="de Vos W.M."/>
            <person name="Barrangou R."/>
            <person name="Klaenhammer T.R."/>
            <person name="Caufield P.W."/>
            <person name="Cui Y."/>
            <person name="Zhang H."/>
            <person name="O'Toole P.W."/>
        </authorList>
    </citation>
    <scope>NUCLEOTIDE SEQUENCE [LARGE SCALE GENOMIC DNA]</scope>
    <source>
        <strain evidence="7 8">DSM 19972</strain>
    </source>
</reference>
<dbReference type="InterPro" id="IPR030390">
    <property type="entry name" value="MeTrfase_TrmA_AS"/>
</dbReference>
<dbReference type="InterPro" id="IPR010280">
    <property type="entry name" value="U5_MeTrfase_fam"/>
</dbReference>
<keyword evidence="2 4" id="KW-0808">Transferase</keyword>
<dbReference type="PROSITE" id="PS51687">
    <property type="entry name" value="SAM_MT_RNA_M5U"/>
    <property type="match status" value="1"/>
</dbReference>
<keyword evidence="8" id="KW-1185">Reference proteome</keyword>
<dbReference type="FunFam" id="2.40.50.1070:FF:000003">
    <property type="entry name" value="23S rRNA (Uracil-5-)-methyltransferase RumA"/>
    <property type="match status" value="1"/>
</dbReference>
<evidence type="ECO:0000256" key="5">
    <source>
        <dbReference type="PROSITE-ProRule" id="PRU10015"/>
    </source>
</evidence>
<dbReference type="STRING" id="1423777.FD46_GL000322"/>
<dbReference type="Gene3D" id="2.40.50.1070">
    <property type="match status" value="1"/>
</dbReference>
<comment type="caution">
    <text evidence="7">The sequence shown here is derived from an EMBL/GenBank/DDBJ whole genome shotgun (WGS) entry which is preliminary data.</text>
</comment>
<dbReference type="AlphaFoldDB" id="A0A0R1MDC4"/>
<dbReference type="PANTHER" id="PTHR11061:SF45">
    <property type="match status" value="1"/>
</dbReference>
<dbReference type="SUPFAM" id="SSF53335">
    <property type="entry name" value="S-adenosyl-L-methionine-dependent methyltransferases"/>
    <property type="match status" value="1"/>
</dbReference>
<feature type="active site" description="Nucleophile" evidence="4">
    <location>
        <position position="421"/>
    </location>
</feature>
<dbReference type="PANTHER" id="PTHR11061">
    <property type="entry name" value="RNA M5U METHYLTRANSFERASE"/>
    <property type="match status" value="1"/>
</dbReference>
<dbReference type="Gene3D" id="2.40.50.140">
    <property type="entry name" value="Nucleic acid-binding proteins"/>
    <property type="match status" value="1"/>
</dbReference>
<dbReference type="EMBL" id="AZEH01000019">
    <property type="protein sequence ID" value="KRL05990.1"/>
    <property type="molecule type" value="Genomic_DNA"/>
</dbReference>
<evidence type="ECO:0000313" key="7">
    <source>
        <dbReference type="EMBL" id="KRL05990.1"/>
    </source>
</evidence>
<evidence type="ECO:0000256" key="1">
    <source>
        <dbReference type="ARBA" id="ARBA00022603"/>
    </source>
</evidence>
<evidence type="ECO:0000256" key="3">
    <source>
        <dbReference type="ARBA" id="ARBA00022691"/>
    </source>
</evidence>
<evidence type="ECO:0000313" key="8">
    <source>
        <dbReference type="Proteomes" id="UP000051686"/>
    </source>
</evidence>
<gene>
    <name evidence="7" type="ORF">FD46_GL000322</name>
</gene>
<dbReference type="Proteomes" id="UP000051686">
    <property type="component" value="Unassembled WGS sequence"/>
</dbReference>
<dbReference type="Pfam" id="PF05958">
    <property type="entry name" value="tRNA_U5-meth_tr"/>
    <property type="match status" value="1"/>
</dbReference>
<evidence type="ECO:0000256" key="4">
    <source>
        <dbReference type="PROSITE-ProRule" id="PRU01024"/>
    </source>
</evidence>
<proteinExistence type="inferred from homology"/>
<dbReference type="PATRIC" id="fig|1423777.3.peg.341"/>
<dbReference type="InterPro" id="IPR029063">
    <property type="entry name" value="SAM-dependent_MTases_sf"/>
</dbReference>